<evidence type="ECO:0000256" key="4">
    <source>
        <dbReference type="ARBA" id="ARBA00022806"/>
    </source>
</evidence>
<evidence type="ECO:0000256" key="1">
    <source>
        <dbReference type="ARBA" id="ARBA00012552"/>
    </source>
</evidence>
<evidence type="ECO:0000259" key="10">
    <source>
        <dbReference type="PROSITE" id="PS51194"/>
    </source>
</evidence>
<dbReference type="InterPro" id="IPR011545">
    <property type="entry name" value="DEAD/DEAH_box_helicase_dom"/>
</dbReference>
<dbReference type="Gene3D" id="3.40.50.300">
    <property type="entry name" value="P-loop containing nucleotide triphosphate hydrolases"/>
    <property type="match status" value="2"/>
</dbReference>
<comment type="caution">
    <text evidence="12">The sequence shown here is derived from an EMBL/GenBank/DDBJ whole genome shotgun (WGS) entry which is preliminary data.</text>
</comment>
<protein>
    <recommendedName>
        <fullName evidence="1">RNA helicase</fullName>
        <ecNumber evidence="1">3.6.4.13</ecNumber>
    </recommendedName>
</protein>
<keyword evidence="4 7" id="KW-0347">Helicase</keyword>
<dbReference type="GO" id="GO:0016787">
    <property type="term" value="F:hydrolase activity"/>
    <property type="evidence" value="ECO:0007669"/>
    <property type="project" value="UniProtKB-KW"/>
</dbReference>
<dbReference type="SMART" id="SM00490">
    <property type="entry name" value="HELICc"/>
    <property type="match status" value="1"/>
</dbReference>
<evidence type="ECO:0000256" key="3">
    <source>
        <dbReference type="ARBA" id="ARBA00022801"/>
    </source>
</evidence>
<dbReference type="InterPro" id="IPR014001">
    <property type="entry name" value="Helicase_ATP-bd"/>
</dbReference>
<dbReference type="RefSeq" id="XP_049181533.1">
    <property type="nucleotide sequence ID" value="XM_049322513.1"/>
</dbReference>
<name>A0AAI9SYX9_9ASCO</name>
<dbReference type="PANTHER" id="PTHR47958">
    <property type="entry name" value="ATP-DEPENDENT RNA HELICASE DBP3"/>
    <property type="match status" value="1"/>
</dbReference>
<feature type="domain" description="Helicase ATP-binding" evidence="9">
    <location>
        <begin position="193"/>
        <end position="393"/>
    </location>
</feature>
<dbReference type="InterPro" id="IPR001650">
    <property type="entry name" value="Helicase_C-like"/>
</dbReference>
<dbReference type="InterPro" id="IPR027417">
    <property type="entry name" value="P-loop_NTPase"/>
</dbReference>
<evidence type="ECO:0000259" key="9">
    <source>
        <dbReference type="PROSITE" id="PS51192"/>
    </source>
</evidence>
<feature type="domain" description="DEAD-box RNA helicase Q" evidence="11">
    <location>
        <begin position="162"/>
        <end position="190"/>
    </location>
</feature>
<dbReference type="EC" id="3.6.4.13" evidence="1"/>
<gene>
    <name evidence="12" type="ORF">KGF56_001395</name>
</gene>
<reference evidence="12" key="1">
    <citation type="journal article" date="2022" name="DNA Res.">
        <title>Genome analysis of five recently described species of the CUG-Ser clade uncovers Candida theae as a new hybrid lineage with pathogenic potential in the Candida parapsilosis species complex.</title>
        <authorList>
            <person name="Mixao V."/>
            <person name="Del Olmo V."/>
            <person name="Hegedusova E."/>
            <person name="Saus E."/>
            <person name="Pryszcz L."/>
            <person name="Cillingova A."/>
            <person name="Nosek J."/>
            <person name="Gabaldon T."/>
        </authorList>
    </citation>
    <scope>NUCLEOTIDE SEQUENCE</scope>
    <source>
        <strain evidence="12">CBS 10844</strain>
    </source>
</reference>
<dbReference type="PROSITE" id="PS00039">
    <property type="entry name" value="DEAD_ATP_HELICASE"/>
    <property type="match status" value="1"/>
</dbReference>
<dbReference type="PROSITE" id="PS51194">
    <property type="entry name" value="HELICASE_CTER"/>
    <property type="match status" value="1"/>
</dbReference>
<keyword evidence="3 7" id="KW-0378">Hydrolase</keyword>
<dbReference type="GO" id="GO:0003676">
    <property type="term" value="F:nucleic acid binding"/>
    <property type="evidence" value="ECO:0007669"/>
    <property type="project" value="InterPro"/>
</dbReference>
<evidence type="ECO:0000256" key="2">
    <source>
        <dbReference type="ARBA" id="ARBA00022741"/>
    </source>
</evidence>
<keyword evidence="13" id="KW-1185">Reference proteome</keyword>
<dbReference type="SUPFAM" id="SSF52540">
    <property type="entry name" value="P-loop containing nucleoside triphosphate hydrolases"/>
    <property type="match status" value="1"/>
</dbReference>
<evidence type="ECO:0000313" key="13">
    <source>
        <dbReference type="Proteomes" id="UP001202479"/>
    </source>
</evidence>
<dbReference type="PROSITE" id="PS51192">
    <property type="entry name" value="HELICASE_ATP_BIND_1"/>
    <property type="match status" value="1"/>
</dbReference>
<dbReference type="Pfam" id="PF00270">
    <property type="entry name" value="DEAD"/>
    <property type="match status" value="1"/>
</dbReference>
<sequence length="576" mass="65548">MSKRPISINDLLKQDVITPKYVHKSKRVKLEKNKYIPSPKPESKSELEPVNAVSESVSSSSKALKVSTIPTPQASKQPGQLRSRKFQFDWDETEDTTRNELSRLGDQDDDDDGVFYDPLLKDDANTHWKSKKLAQMTDRDWRIFNEDYGIITKGKNIPHGARYWNESGLSLELVSIIEKFGFVEPTPVQRASIPISLQQRDMVGVAETGSGKTLAFLLPIFHYLQNIDLNYIKYEKIKNEPLALILAPTRELALQIAKEAEKFCCKLGYNVMSIIGGRQYQDTINEIDSSSGRGIHIVVGTPGRLLDSIDRKMLNFGKCYYLVMDEADRMIDMGFEKDLNKLINQLPKSENLVNSIDGRLFHLEKRLTMMYTATISPPIEKITKSYLVDPAYVYIGGAGEALDNIDQKFDYLGSPKTESIKVSKLLKVIQQHNRSVRQPLIIIFANFKHVCEALSQELENNNLHNVVIHGSKSQQMREEALEEFKRYESPILIATDVAARGIDVPNVSLVINYQMCSKFDEYIHRIGRTGRAGNYGESFTFLDDNDSNIFIPLKKFLKKGGKKLPEWLYRYSISSV</sequence>
<evidence type="ECO:0000256" key="5">
    <source>
        <dbReference type="ARBA" id="ARBA00022840"/>
    </source>
</evidence>
<dbReference type="CDD" id="cd18787">
    <property type="entry name" value="SF2_C_DEAD"/>
    <property type="match status" value="1"/>
</dbReference>
<dbReference type="EMBL" id="JAHUZD010000027">
    <property type="protein sequence ID" value="KAI3405788.2"/>
    <property type="molecule type" value="Genomic_DNA"/>
</dbReference>
<dbReference type="Pfam" id="PF00271">
    <property type="entry name" value="Helicase_C"/>
    <property type="match status" value="1"/>
</dbReference>
<feature type="domain" description="Helicase C-terminal" evidence="10">
    <location>
        <begin position="421"/>
        <end position="572"/>
    </location>
</feature>
<comment type="similarity">
    <text evidence="7">Belongs to the DEAD box helicase family.</text>
</comment>
<evidence type="ECO:0000256" key="8">
    <source>
        <dbReference type="SAM" id="MobiDB-lite"/>
    </source>
</evidence>
<feature type="region of interest" description="Disordered" evidence="8">
    <location>
        <begin position="31"/>
        <end position="109"/>
    </location>
</feature>
<organism evidence="12 13">
    <name type="scientific">Candida oxycetoniae</name>
    <dbReference type="NCBI Taxonomy" id="497107"/>
    <lineage>
        <taxon>Eukaryota</taxon>
        <taxon>Fungi</taxon>
        <taxon>Dikarya</taxon>
        <taxon>Ascomycota</taxon>
        <taxon>Saccharomycotina</taxon>
        <taxon>Pichiomycetes</taxon>
        <taxon>Debaryomycetaceae</taxon>
        <taxon>Candida/Lodderomyces clade</taxon>
        <taxon>Candida</taxon>
    </lineage>
</organism>
<feature type="compositionally biased region" description="Polar residues" evidence="8">
    <location>
        <begin position="68"/>
        <end position="80"/>
    </location>
</feature>
<keyword evidence="5 7" id="KW-0067">ATP-binding</keyword>
<dbReference type="Proteomes" id="UP001202479">
    <property type="component" value="Unassembled WGS sequence"/>
</dbReference>
<dbReference type="PROSITE" id="PS51195">
    <property type="entry name" value="Q_MOTIF"/>
    <property type="match status" value="1"/>
</dbReference>
<evidence type="ECO:0000259" key="11">
    <source>
        <dbReference type="PROSITE" id="PS51195"/>
    </source>
</evidence>
<dbReference type="InterPro" id="IPR000629">
    <property type="entry name" value="RNA-helicase_DEAD-box_CS"/>
</dbReference>
<feature type="short sequence motif" description="Q motif" evidence="6">
    <location>
        <begin position="162"/>
        <end position="190"/>
    </location>
</feature>
<proteinExistence type="inferred from homology"/>
<evidence type="ECO:0000256" key="6">
    <source>
        <dbReference type="PROSITE-ProRule" id="PRU00552"/>
    </source>
</evidence>
<evidence type="ECO:0000313" key="12">
    <source>
        <dbReference type="EMBL" id="KAI3405788.2"/>
    </source>
</evidence>
<dbReference type="GO" id="GO:0003724">
    <property type="term" value="F:RNA helicase activity"/>
    <property type="evidence" value="ECO:0007669"/>
    <property type="project" value="UniProtKB-EC"/>
</dbReference>
<dbReference type="GO" id="GO:0005524">
    <property type="term" value="F:ATP binding"/>
    <property type="evidence" value="ECO:0007669"/>
    <property type="project" value="UniProtKB-KW"/>
</dbReference>
<feature type="compositionally biased region" description="Basic and acidic residues" evidence="8">
    <location>
        <begin position="95"/>
        <end position="106"/>
    </location>
</feature>
<dbReference type="InterPro" id="IPR014014">
    <property type="entry name" value="RNA_helicase_DEAD_Q_motif"/>
</dbReference>
<dbReference type="SMART" id="SM00487">
    <property type="entry name" value="DEXDc"/>
    <property type="match status" value="1"/>
</dbReference>
<keyword evidence="2 7" id="KW-0547">Nucleotide-binding</keyword>
<feature type="compositionally biased region" description="Low complexity" evidence="8">
    <location>
        <begin position="50"/>
        <end position="67"/>
    </location>
</feature>
<dbReference type="GeneID" id="73379012"/>
<evidence type="ECO:0000256" key="7">
    <source>
        <dbReference type="RuleBase" id="RU000492"/>
    </source>
</evidence>
<accession>A0AAI9SYX9</accession>
<dbReference type="AlphaFoldDB" id="A0AAI9SYX9"/>